<evidence type="ECO:0000313" key="1">
    <source>
        <dbReference type="EMBL" id="PJO43822.1"/>
    </source>
</evidence>
<dbReference type="EMBL" id="PHQY01000587">
    <property type="protein sequence ID" value="PJO43822.1"/>
    <property type="molecule type" value="Genomic_DNA"/>
</dbReference>
<sequence length="89" mass="10258">MNCIYYGTADIERLFGIDETYSKGIAGKATQIISNFGEKESGAWRFNLREVTFIKHVKDFTGIFSKEMAFKSALELFYNVDCNRLDIRL</sequence>
<accession>A0A2M9Q758</accession>
<gene>
    <name evidence="1" type="ORF">CWD94_10240</name>
</gene>
<organism evidence="1 2">
    <name type="scientific">Lysinibacillus xylanilyticus</name>
    <dbReference type="NCBI Taxonomy" id="582475"/>
    <lineage>
        <taxon>Bacteria</taxon>
        <taxon>Bacillati</taxon>
        <taxon>Bacillota</taxon>
        <taxon>Bacilli</taxon>
        <taxon>Bacillales</taxon>
        <taxon>Bacillaceae</taxon>
        <taxon>Lysinibacillus</taxon>
    </lineage>
</organism>
<protein>
    <submittedName>
        <fullName evidence="1">Uncharacterized protein</fullName>
    </submittedName>
</protein>
<dbReference type="RefSeq" id="WP_100542970.1">
    <property type="nucleotide sequence ID" value="NZ_PHQY01000587.1"/>
</dbReference>
<proteinExistence type="predicted"/>
<dbReference type="Proteomes" id="UP000232101">
    <property type="component" value="Unassembled WGS sequence"/>
</dbReference>
<comment type="caution">
    <text evidence="1">The sequence shown here is derived from an EMBL/GenBank/DDBJ whole genome shotgun (WGS) entry which is preliminary data.</text>
</comment>
<evidence type="ECO:0000313" key="2">
    <source>
        <dbReference type="Proteomes" id="UP000232101"/>
    </source>
</evidence>
<dbReference type="AlphaFoldDB" id="A0A2M9Q758"/>
<name>A0A2M9Q758_9BACI</name>
<reference evidence="1 2" key="1">
    <citation type="submission" date="2017-11" db="EMBL/GenBank/DDBJ databases">
        <title>Bacterial isolate from king chilli rhizosphere.</title>
        <authorList>
            <person name="Takhelmayum P."/>
            <person name="Sarangthem I."/>
        </authorList>
    </citation>
    <scope>NUCLEOTIDE SEQUENCE [LARGE SCALE GENOMIC DNA]</scope>
    <source>
        <strain evidence="2">t26</strain>
    </source>
</reference>